<dbReference type="PANTHER" id="PTHR14614:SF161">
    <property type="match status" value="1"/>
</dbReference>
<dbReference type="Gene3D" id="3.40.50.150">
    <property type="entry name" value="Vaccinia Virus protein VP39"/>
    <property type="match status" value="1"/>
</dbReference>
<dbReference type="GO" id="GO:0005829">
    <property type="term" value="C:cytosol"/>
    <property type="evidence" value="ECO:0007669"/>
    <property type="project" value="TreeGrafter"/>
</dbReference>
<evidence type="ECO:0000256" key="1">
    <source>
        <dbReference type="SAM" id="MobiDB-lite"/>
    </source>
</evidence>
<dbReference type="Proteomes" id="UP000245884">
    <property type="component" value="Unassembled WGS sequence"/>
</dbReference>
<gene>
    <name evidence="2" type="ORF">BDZ90DRAFT_262592</name>
</gene>
<dbReference type="PANTHER" id="PTHR14614">
    <property type="entry name" value="HEPATOCELLULAR CARCINOMA-ASSOCIATED ANTIGEN"/>
    <property type="match status" value="1"/>
</dbReference>
<keyword evidence="3" id="KW-1185">Reference proteome</keyword>
<dbReference type="GO" id="GO:0032991">
    <property type="term" value="C:protein-containing complex"/>
    <property type="evidence" value="ECO:0007669"/>
    <property type="project" value="TreeGrafter"/>
</dbReference>
<feature type="region of interest" description="Disordered" evidence="1">
    <location>
        <begin position="1"/>
        <end position="20"/>
    </location>
</feature>
<dbReference type="InterPro" id="IPR029063">
    <property type="entry name" value="SAM-dependent_MTases_sf"/>
</dbReference>
<dbReference type="Pfam" id="PF10294">
    <property type="entry name" value="Methyltransf_16"/>
    <property type="match status" value="1"/>
</dbReference>
<evidence type="ECO:0000313" key="2">
    <source>
        <dbReference type="EMBL" id="PWN25144.1"/>
    </source>
</evidence>
<dbReference type="OrthoDB" id="413520at2759"/>
<dbReference type="EMBL" id="KZ819677">
    <property type="protein sequence ID" value="PWN25144.1"/>
    <property type="molecule type" value="Genomic_DNA"/>
</dbReference>
<dbReference type="GO" id="GO:0008757">
    <property type="term" value="F:S-adenosylmethionine-dependent methyltransferase activity"/>
    <property type="evidence" value="ECO:0007669"/>
    <property type="project" value="UniProtKB-ARBA"/>
</dbReference>
<evidence type="ECO:0008006" key="4">
    <source>
        <dbReference type="Google" id="ProtNLM"/>
    </source>
</evidence>
<protein>
    <recommendedName>
        <fullName evidence="4">S-adenosyl-L-methionine-dependent methyltransferase</fullName>
    </recommendedName>
</protein>
<name>A0A316UJP2_9BASI</name>
<accession>A0A316UJP2</accession>
<dbReference type="GeneID" id="37030329"/>
<reference evidence="2 3" key="1">
    <citation type="journal article" date="2018" name="Mol. Biol. Evol.">
        <title>Broad Genomic Sampling Reveals a Smut Pathogenic Ancestry of the Fungal Clade Ustilaginomycotina.</title>
        <authorList>
            <person name="Kijpornyongpan T."/>
            <person name="Mondo S.J."/>
            <person name="Barry K."/>
            <person name="Sandor L."/>
            <person name="Lee J."/>
            <person name="Lipzen A."/>
            <person name="Pangilinan J."/>
            <person name="LaButti K."/>
            <person name="Hainaut M."/>
            <person name="Henrissat B."/>
            <person name="Grigoriev I.V."/>
            <person name="Spatafora J.W."/>
            <person name="Aime M.C."/>
        </authorList>
    </citation>
    <scope>NUCLEOTIDE SEQUENCE [LARGE SCALE GENOMIC DNA]</scope>
    <source>
        <strain evidence="2 3">MCA 5214</strain>
    </source>
</reference>
<organism evidence="2 3">
    <name type="scientific">Jaminaea rosea</name>
    <dbReference type="NCBI Taxonomy" id="1569628"/>
    <lineage>
        <taxon>Eukaryota</taxon>
        <taxon>Fungi</taxon>
        <taxon>Dikarya</taxon>
        <taxon>Basidiomycota</taxon>
        <taxon>Ustilaginomycotina</taxon>
        <taxon>Exobasidiomycetes</taxon>
        <taxon>Microstromatales</taxon>
        <taxon>Microstromatales incertae sedis</taxon>
        <taxon>Jaminaea</taxon>
    </lineage>
</organism>
<evidence type="ECO:0000313" key="3">
    <source>
        <dbReference type="Proteomes" id="UP000245884"/>
    </source>
</evidence>
<dbReference type="SUPFAM" id="SSF53335">
    <property type="entry name" value="S-adenosyl-L-methionine-dependent methyltransferases"/>
    <property type="match status" value="1"/>
</dbReference>
<dbReference type="InterPro" id="IPR019410">
    <property type="entry name" value="Methyltransf_16"/>
</dbReference>
<dbReference type="RefSeq" id="XP_025359756.1">
    <property type="nucleotide sequence ID" value="XM_025508506.1"/>
</dbReference>
<proteinExistence type="predicted"/>
<dbReference type="STRING" id="1569628.A0A316UJP2"/>
<dbReference type="AlphaFoldDB" id="A0A316UJP2"/>
<sequence length="334" mass="37242">MARPSGPRLQEHDPNHPPDLAIKPSSVRANAAGSQWQTDSVETIREFGIAGRVWEAAYLFVKYLRPPEWLDGIDFDPPCPLFDPARRAPEPLTVLELGSGVGVVGLTCAQALHQNRRQGLVQAQENPGIEHDAVILTDLENVVDLMKRNAHSAGVPGVQVKALPWGSQRHARQILDELASSSSKGRKLDYVLCESPPPVLIAYKIRSMTKEMPFWTALGRWFDVEVVHCRRQRRAVRSGGDVEKQDPRASEEWHRFGSLRGDLDDGLDEEGDETSEDAYFVLIARRKACTQGWSAPPEDDQALMAGWMHRDEDRRRGDGGADWLEWSLMSAIGG</sequence>